<dbReference type="PANTHER" id="PTHR23271">
    <property type="entry name" value="HEPATOCELLULAR CARCINOMA-ASSOCIATED ANTIGEN 66"/>
    <property type="match status" value="1"/>
</dbReference>
<evidence type="ECO:0000256" key="5">
    <source>
        <dbReference type="ARBA" id="ARBA00023242"/>
    </source>
</evidence>
<comment type="subcellular location">
    <subcellularLocation>
        <location evidence="1">Nucleus</location>
        <location evidence="1">Nucleolus</location>
    </subcellularLocation>
</comment>
<feature type="domain" description="U3 small nucleolar RNA-associated protein 6 N-terminal" evidence="6">
    <location>
        <begin position="20"/>
        <end position="62"/>
    </location>
</feature>
<dbReference type="Proteomes" id="UP001189122">
    <property type="component" value="Unassembled WGS sequence"/>
</dbReference>
<keyword evidence="5" id="KW-0539">Nucleus</keyword>
<evidence type="ECO:0000259" key="7">
    <source>
        <dbReference type="Pfam" id="PF24892"/>
    </source>
</evidence>
<protein>
    <submittedName>
        <fullName evidence="8">Uncharacterized protein</fullName>
    </submittedName>
</protein>
<evidence type="ECO:0000313" key="9">
    <source>
        <dbReference type="Proteomes" id="UP001189122"/>
    </source>
</evidence>
<keyword evidence="3" id="KW-0698">rRNA processing</keyword>
<evidence type="ECO:0000259" key="6">
    <source>
        <dbReference type="Pfam" id="PF08640"/>
    </source>
</evidence>
<dbReference type="Pfam" id="PF24892">
    <property type="entry name" value="UTP6_C"/>
    <property type="match status" value="1"/>
</dbReference>
<comment type="similarity">
    <text evidence="2">Belongs to the UTP6 family.</text>
</comment>
<dbReference type="EMBL" id="CACRZD030000015">
    <property type="protein sequence ID" value="CAA6671974.1"/>
    <property type="molecule type" value="Genomic_DNA"/>
</dbReference>
<dbReference type="PANTHER" id="PTHR23271:SF1">
    <property type="entry name" value="U3 SMALL NUCLEOLAR RNA-ASSOCIATED PROTEIN 6 HOMOLOG"/>
    <property type="match status" value="1"/>
</dbReference>
<organism evidence="8">
    <name type="scientific">Spirodela intermedia</name>
    <name type="common">Intermediate duckweed</name>
    <dbReference type="NCBI Taxonomy" id="51605"/>
    <lineage>
        <taxon>Eukaryota</taxon>
        <taxon>Viridiplantae</taxon>
        <taxon>Streptophyta</taxon>
        <taxon>Embryophyta</taxon>
        <taxon>Tracheophyta</taxon>
        <taxon>Spermatophyta</taxon>
        <taxon>Magnoliopsida</taxon>
        <taxon>Liliopsida</taxon>
        <taxon>Araceae</taxon>
        <taxon>Lemnoideae</taxon>
        <taxon>Spirodela</taxon>
    </lineage>
</organism>
<sequence>MADVVQFRLERMVDELEDLIGEIVKRRADFEYRLKRPRPLKQDFLAYVDYETQVDALRARRGEIQGDLDLWFRYLEFCRERKHGRMKQVPSEGPWALDICRILEFDQNLNVAAARALMQSGLRECSSSEDLWIEYLRWSSHTLNKLKARRLDETDEERKWKEENEDLFVSLDEGILLKVRIFSWKHGSSILRTIYHGAVEAMPIAVFKGEDYWDWIARLQICDTQKMKVYEEALRLVPSAKMFSLYAKFFSDLFSPEVDGMYDSFCTIGIDITEFDSCILKLFESAQSCGCLNDDLAYQYVSYYLQIGKTDEARELAEKLCGGVLSKGPRLWSLRISVEMKCVVSGSIALTTAELNHIFDLFKLATSQVSISETETLWQEAIAFFSNRKEYFEKLSAHFVIQLAKSSCDDHLHSVCCAIVNWVFRDKALNLQEASTSGILLSLPRPSLSFFMYCIELESNLATSGDNSAIPRARKVFESALSIYSKTPKLWKDYYTFETKVGTSETSSAVYWRCQKTVKGAITLSDDL</sequence>
<dbReference type="Gene3D" id="1.25.40.10">
    <property type="entry name" value="Tetratricopeptide repeat domain"/>
    <property type="match status" value="1"/>
</dbReference>
<accession>A0A7I8JP75</accession>
<dbReference type="GO" id="GO:0034388">
    <property type="term" value="C:Pwp2p-containing subcomplex of 90S preribosome"/>
    <property type="evidence" value="ECO:0007669"/>
    <property type="project" value="TreeGrafter"/>
</dbReference>
<dbReference type="Pfam" id="PF08640">
    <property type="entry name" value="U3_assoc_6"/>
    <property type="match status" value="1"/>
</dbReference>
<dbReference type="EMBL" id="LR743602">
    <property type="protein sequence ID" value="CAA2632799.1"/>
    <property type="molecule type" value="Genomic_DNA"/>
</dbReference>
<gene>
    <name evidence="8" type="ORF">SI7747_15018382</name>
</gene>
<reference evidence="8 9" key="1">
    <citation type="submission" date="2019-12" db="EMBL/GenBank/DDBJ databases">
        <authorList>
            <person name="Scholz U."/>
            <person name="Mascher M."/>
            <person name="Fiebig A."/>
        </authorList>
    </citation>
    <scope>NUCLEOTIDE SEQUENCE</scope>
</reference>
<keyword evidence="9" id="KW-1185">Reference proteome</keyword>
<dbReference type="InterPro" id="IPR056907">
    <property type="entry name" value="UTP6_C"/>
</dbReference>
<name>A0A7I8JP75_SPIIN</name>
<dbReference type="GO" id="GO:0000462">
    <property type="term" value="P:maturation of SSU-rRNA from tricistronic rRNA transcript (SSU-rRNA, 5.8S rRNA, LSU-rRNA)"/>
    <property type="evidence" value="ECO:0007669"/>
    <property type="project" value="InterPro"/>
</dbReference>
<dbReference type="GO" id="GO:0032040">
    <property type="term" value="C:small-subunit processome"/>
    <property type="evidence" value="ECO:0007669"/>
    <property type="project" value="TreeGrafter"/>
</dbReference>
<dbReference type="InterPro" id="IPR055347">
    <property type="entry name" value="UTP6_N"/>
</dbReference>
<dbReference type="InterPro" id="IPR011990">
    <property type="entry name" value="TPR-like_helical_dom_sf"/>
</dbReference>
<dbReference type="InterPro" id="IPR003107">
    <property type="entry name" value="HAT"/>
</dbReference>
<dbReference type="InterPro" id="IPR013949">
    <property type="entry name" value="Utp6"/>
</dbReference>
<evidence type="ECO:0000313" key="8">
    <source>
        <dbReference type="EMBL" id="CAA2632799.1"/>
    </source>
</evidence>
<dbReference type="GO" id="GO:0030515">
    <property type="term" value="F:snoRNA binding"/>
    <property type="evidence" value="ECO:0007669"/>
    <property type="project" value="InterPro"/>
</dbReference>
<proteinExistence type="inferred from homology"/>
<evidence type="ECO:0000256" key="4">
    <source>
        <dbReference type="ARBA" id="ARBA00022737"/>
    </source>
</evidence>
<dbReference type="SUPFAM" id="SSF48452">
    <property type="entry name" value="TPR-like"/>
    <property type="match status" value="1"/>
</dbReference>
<evidence type="ECO:0000256" key="1">
    <source>
        <dbReference type="ARBA" id="ARBA00004604"/>
    </source>
</evidence>
<feature type="domain" description="U3 small nucleolar RNA-associated protein 6 homolog C-terminal" evidence="7">
    <location>
        <begin position="225"/>
        <end position="517"/>
    </location>
</feature>
<evidence type="ECO:0000256" key="3">
    <source>
        <dbReference type="ARBA" id="ARBA00022552"/>
    </source>
</evidence>
<keyword evidence="4" id="KW-0677">Repeat</keyword>
<evidence type="ECO:0000256" key="2">
    <source>
        <dbReference type="ARBA" id="ARBA00010734"/>
    </source>
</evidence>
<dbReference type="SMART" id="SM00386">
    <property type="entry name" value="HAT"/>
    <property type="match status" value="4"/>
</dbReference>
<dbReference type="AlphaFoldDB" id="A0A7I8JP75"/>